<dbReference type="SUPFAM" id="SSF54637">
    <property type="entry name" value="Thioesterase/thiol ester dehydrase-isomerase"/>
    <property type="match status" value="1"/>
</dbReference>
<dbReference type="Gene3D" id="3.10.129.10">
    <property type="entry name" value="Hotdog Thioesterase"/>
    <property type="match status" value="1"/>
</dbReference>
<proteinExistence type="predicted"/>
<evidence type="ECO:0000313" key="2">
    <source>
        <dbReference type="EMBL" id="TSK04719.1"/>
    </source>
</evidence>
<dbReference type="Pfam" id="PF01575">
    <property type="entry name" value="MaoC_dehydratas"/>
    <property type="match status" value="1"/>
</dbReference>
<dbReference type="RefSeq" id="WP_144091398.1">
    <property type="nucleotide sequence ID" value="NZ_VMHM01000003.1"/>
</dbReference>
<dbReference type="Proteomes" id="UP000319483">
    <property type="component" value="Unassembled WGS sequence"/>
</dbReference>
<dbReference type="AlphaFoldDB" id="A0A556SUA7"/>
<feature type="domain" description="MaoC-like" evidence="1">
    <location>
        <begin position="7"/>
        <end position="66"/>
    </location>
</feature>
<organism evidence="2 3">
    <name type="scientific">Gilliamella apicola</name>
    <dbReference type="NCBI Taxonomy" id="1196095"/>
    <lineage>
        <taxon>Bacteria</taxon>
        <taxon>Pseudomonadati</taxon>
        <taxon>Pseudomonadota</taxon>
        <taxon>Gammaproteobacteria</taxon>
        <taxon>Orbales</taxon>
        <taxon>Orbaceae</taxon>
        <taxon>Gilliamella</taxon>
    </lineage>
</organism>
<evidence type="ECO:0000259" key="1">
    <source>
        <dbReference type="Pfam" id="PF01575"/>
    </source>
</evidence>
<comment type="caution">
    <text evidence="2">The sequence shown here is derived from an EMBL/GenBank/DDBJ whole genome shotgun (WGS) entry which is preliminary data.</text>
</comment>
<name>A0A556SUA7_9GAMM</name>
<evidence type="ECO:0000313" key="3">
    <source>
        <dbReference type="Proteomes" id="UP000319483"/>
    </source>
</evidence>
<reference evidence="2 3" key="1">
    <citation type="submission" date="2019-07" db="EMBL/GenBank/DDBJ databases">
        <title>Gilliamella genomes.</title>
        <authorList>
            <person name="Zheng H."/>
        </authorList>
    </citation>
    <scope>NUCLEOTIDE SEQUENCE [LARGE SCALE GENOMIC DNA]</scope>
    <source>
        <strain evidence="2 3">W8127</strain>
    </source>
</reference>
<gene>
    <name evidence="2" type="ORF">FPQ15_02575</name>
</gene>
<dbReference type="InterPro" id="IPR002539">
    <property type="entry name" value="MaoC-like_dom"/>
</dbReference>
<accession>A0A556SUA7</accession>
<sequence length="272" mass="31500">MILNFDKDSVKEWADFSGDFNPIHFDVLKARQIGLNDLAVHGMLAMLPLKQHTTDLFLKELVGGYCWSSSLRYPLGINNDYELLLKSSDNKITFSLNDMQSTKKYFIGRIQTNNFDQTLQEFDFSNAHQFTIPSDFIKQKFSEFQKKFTEISFLWIYFDALIFSIYLEKHASKLFTESLKKFMGKQKQFIGNDVLLLHTNHKVYVSNDIGKLNLVNISETVSYSLIINDVAQQENSLSISLTIPVWVENKISIIITMNIMGIKTYNQIKEKD</sequence>
<dbReference type="InterPro" id="IPR029069">
    <property type="entry name" value="HotDog_dom_sf"/>
</dbReference>
<protein>
    <recommendedName>
        <fullName evidence="1">MaoC-like domain-containing protein</fullName>
    </recommendedName>
</protein>
<dbReference type="EMBL" id="VMHM01000003">
    <property type="protein sequence ID" value="TSK04719.1"/>
    <property type="molecule type" value="Genomic_DNA"/>
</dbReference>